<keyword evidence="2" id="KW-0560">Oxidoreductase</keyword>
<proteinExistence type="predicted"/>
<dbReference type="InterPro" id="IPR003779">
    <property type="entry name" value="CMD-like"/>
</dbReference>
<dbReference type="OrthoDB" id="5521565at2"/>
<dbReference type="AlphaFoldDB" id="A0A1M7RAQ2"/>
<sequence length="193" mass="20883">MRPDVLNRGYRPATKLMFRLIRLFSGHPMPDAAKIVFYRPDFYGAPAKKFTHEAMRGPSAWSVADRELMAAFVSTVNGSAFCVAAHTATAARAYRDEALVAAVLSDLESAPVAEPLRATLRMLGTLTAEGTVTAEQMRTVLAAGVSPQQVEDALAVCAAFDTTSRLADAFGFELLSDEGFEAGAKYLLKRGYR</sequence>
<accession>A0A1M7RAQ2</accession>
<dbReference type="PANTHER" id="PTHR35446">
    <property type="entry name" value="SI:CH211-175M2.5"/>
    <property type="match status" value="1"/>
</dbReference>
<reference evidence="2 3" key="1">
    <citation type="submission" date="2016-11" db="EMBL/GenBank/DDBJ databases">
        <authorList>
            <person name="Jaros S."/>
            <person name="Januszkiewicz K."/>
            <person name="Wedrychowicz H."/>
        </authorList>
    </citation>
    <scope>NUCLEOTIDE SEQUENCE [LARGE SCALE GENOMIC DNA]</scope>
    <source>
        <strain evidence="2 3">DSM 46144</strain>
    </source>
</reference>
<keyword evidence="2" id="KW-0575">Peroxidase</keyword>
<dbReference type="STRING" id="134849.SAMN05443668_10980"/>
<feature type="domain" description="Carboxymuconolactone decarboxylase-like" evidence="1">
    <location>
        <begin position="50"/>
        <end position="107"/>
    </location>
</feature>
<name>A0A1M7RAQ2_9ACTN</name>
<protein>
    <submittedName>
        <fullName evidence="2">Uncharacterized peroxidase-related enzyme</fullName>
    </submittedName>
</protein>
<dbReference type="Proteomes" id="UP000184440">
    <property type="component" value="Unassembled WGS sequence"/>
</dbReference>
<evidence type="ECO:0000313" key="2">
    <source>
        <dbReference type="EMBL" id="SHN43219.1"/>
    </source>
</evidence>
<evidence type="ECO:0000313" key="3">
    <source>
        <dbReference type="Proteomes" id="UP000184440"/>
    </source>
</evidence>
<dbReference type="Gene3D" id="1.20.1290.10">
    <property type="entry name" value="AhpD-like"/>
    <property type="match status" value="1"/>
</dbReference>
<dbReference type="EMBL" id="FRCS01000009">
    <property type="protein sequence ID" value="SHN43219.1"/>
    <property type="molecule type" value="Genomic_DNA"/>
</dbReference>
<dbReference type="RefSeq" id="WP_073260699.1">
    <property type="nucleotide sequence ID" value="NZ_FRCS01000009.1"/>
</dbReference>
<dbReference type="InterPro" id="IPR029032">
    <property type="entry name" value="AhpD-like"/>
</dbReference>
<dbReference type="Pfam" id="PF02627">
    <property type="entry name" value="CMD"/>
    <property type="match status" value="1"/>
</dbReference>
<evidence type="ECO:0000259" key="1">
    <source>
        <dbReference type="Pfam" id="PF02627"/>
    </source>
</evidence>
<dbReference type="PANTHER" id="PTHR35446:SF2">
    <property type="entry name" value="CARBOXYMUCONOLACTONE DECARBOXYLASE-LIKE DOMAIN-CONTAINING PROTEIN"/>
    <property type="match status" value="1"/>
</dbReference>
<dbReference type="GO" id="GO:0051920">
    <property type="term" value="F:peroxiredoxin activity"/>
    <property type="evidence" value="ECO:0007669"/>
    <property type="project" value="InterPro"/>
</dbReference>
<organism evidence="2 3">
    <name type="scientific">Cryptosporangium aurantiacum</name>
    <dbReference type="NCBI Taxonomy" id="134849"/>
    <lineage>
        <taxon>Bacteria</taxon>
        <taxon>Bacillati</taxon>
        <taxon>Actinomycetota</taxon>
        <taxon>Actinomycetes</taxon>
        <taxon>Cryptosporangiales</taxon>
        <taxon>Cryptosporangiaceae</taxon>
        <taxon>Cryptosporangium</taxon>
    </lineage>
</organism>
<keyword evidence="3" id="KW-1185">Reference proteome</keyword>
<dbReference type="SUPFAM" id="SSF69118">
    <property type="entry name" value="AhpD-like"/>
    <property type="match status" value="1"/>
</dbReference>
<gene>
    <name evidence="2" type="ORF">SAMN05443668_10980</name>
</gene>